<dbReference type="Gene3D" id="2.30.290.10">
    <property type="entry name" value="BH3618-like"/>
    <property type="match status" value="1"/>
</dbReference>
<dbReference type="InterPro" id="IPR003775">
    <property type="entry name" value="Flagellar_assembly_factor_FliW"/>
</dbReference>
<dbReference type="HAMAP" id="MF_01185">
    <property type="entry name" value="FliW"/>
    <property type="match status" value="1"/>
</dbReference>
<comment type="similarity">
    <text evidence="4">Belongs to the FliW family.</text>
</comment>
<gene>
    <name evidence="4 5" type="primary">fliW</name>
    <name evidence="5" type="ORF">ACFFVI_17620</name>
</gene>
<evidence type="ECO:0000256" key="4">
    <source>
        <dbReference type="HAMAP-Rule" id="MF_01185"/>
    </source>
</evidence>
<keyword evidence="1 4" id="KW-0963">Cytoplasm</keyword>
<keyword evidence="6" id="KW-1185">Reference proteome</keyword>
<dbReference type="PANTHER" id="PTHR39190">
    <property type="entry name" value="FLAGELLAR ASSEMBLY FACTOR FLIW"/>
    <property type="match status" value="1"/>
</dbReference>
<dbReference type="EMBL" id="JBHMDM010000012">
    <property type="protein sequence ID" value="MFB9378784.1"/>
    <property type="molecule type" value="Genomic_DNA"/>
</dbReference>
<comment type="subunit">
    <text evidence="4">Interacts with translational regulator CsrA and flagellin(s).</text>
</comment>
<keyword evidence="4" id="KW-0143">Chaperone</keyword>
<dbReference type="PANTHER" id="PTHR39190:SF1">
    <property type="entry name" value="FLAGELLAR ASSEMBLY FACTOR FLIW"/>
    <property type="match status" value="1"/>
</dbReference>
<dbReference type="InterPro" id="IPR024046">
    <property type="entry name" value="Flagellar_assmbl_FliW_dom_sf"/>
</dbReference>
<dbReference type="Proteomes" id="UP001589748">
    <property type="component" value="Unassembled WGS sequence"/>
</dbReference>
<keyword evidence="5" id="KW-0969">Cilium</keyword>
<evidence type="ECO:0000256" key="1">
    <source>
        <dbReference type="ARBA" id="ARBA00022490"/>
    </source>
</evidence>
<protein>
    <recommendedName>
        <fullName evidence="4">Flagellar assembly factor FliW</fullName>
    </recommendedName>
</protein>
<organism evidence="5 6">
    <name type="scientific">Kineococcus gynurae</name>
    <dbReference type="NCBI Taxonomy" id="452979"/>
    <lineage>
        <taxon>Bacteria</taxon>
        <taxon>Bacillati</taxon>
        <taxon>Actinomycetota</taxon>
        <taxon>Actinomycetes</taxon>
        <taxon>Kineosporiales</taxon>
        <taxon>Kineosporiaceae</taxon>
        <taxon>Kineococcus</taxon>
    </lineage>
</organism>
<dbReference type="RefSeq" id="WP_380134394.1">
    <property type="nucleotide sequence ID" value="NZ_JBHLUI010000001.1"/>
</dbReference>
<keyword evidence="3 4" id="KW-0810">Translation regulation</keyword>
<keyword evidence="5" id="KW-0966">Cell projection</keyword>
<sequence length="136" mass="14392">MTDATARPTEAPEIEFVAPLMGLGGHTRYTLVSLDADGTLYTLRSVSDPDLRLIVVAPGRFFPDYAPEIDDETVDALQIEGASDAAVLCVVNPGEDPATATVNLLAPLVINHRSLKAAQTVLGDRDLPLKAPLLTA</sequence>
<dbReference type="Pfam" id="PF02623">
    <property type="entry name" value="FliW"/>
    <property type="match status" value="1"/>
</dbReference>
<comment type="caution">
    <text evidence="5">The sequence shown here is derived from an EMBL/GenBank/DDBJ whole genome shotgun (WGS) entry which is preliminary data.</text>
</comment>
<dbReference type="SUPFAM" id="SSF141457">
    <property type="entry name" value="BH3618-like"/>
    <property type="match status" value="1"/>
</dbReference>
<evidence type="ECO:0000256" key="3">
    <source>
        <dbReference type="ARBA" id="ARBA00022845"/>
    </source>
</evidence>
<keyword evidence="2 4" id="KW-1005">Bacterial flagellum biogenesis</keyword>
<evidence type="ECO:0000313" key="5">
    <source>
        <dbReference type="EMBL" id="MFB9378784.1"/>
    </source>
</evidence>
<proteinExistence type="inferred from homology"/>
<comment type="subcellular location">
    <subcellularLocation>
        <location evidence="4">Cytoplasm</location>
    </subcellularLocation>
</comment>
<comment type="function">
    <text evidence="4">Acts as an anti-CsrA protein, binds CsrA and prevents it from repressing translation of its target genes, one of which is flagellin. Binds to flagellin and participates in the assembly of the flagellum.</text>
</comment>
<reference evidence="5 6" key="1">
    <citation type="submission" date="2024-09" db="EMBL/GenBank/DDBJ databases">
        <authorList>
            <person name="Sun Q."/>
            <person name="Mori K."/>
        </authorList>
    </citation>
    <scope>NUCLEOTIDE SEQUENCE [LARGE SCALE GENOMIC DNA]</scope>
    <source>
        <strain evidence="5 6">TISTR 1856</strain>
    </source>
</reference>
<evidence type="ECO:0000313" key="6">
    <source>
        <dbReference type="Proteomes" id="UP001589748"/>
    </source>
</evidence>
<accession>A0ABV5LXF9</accession>
<keyword evidence="5" id="KW-0282">Flagellum</keyword>
<name>A0ABV5LXF9_9ACTN</name>
<evidence type="ECO:0000256" key="2">
    <source>
        <dbReference type="ARBA" id="ARBA00022795"/>
    </source>
</evidence>